<protein>
    <submittedName>
        <fullName evidence="1">Unnamed protein product</fullName>
    </submittedName>
</protein>
<gene>
    <name evidence="1" type="ORF">Amon02_000027300</name>
</gene>
<evidence type="ECO:0000313" key="1">
    <source>
        <dbReference type="EMBL" id="GME70640.1"/>
    </source>
</evidence>
<dbReference type="Proteomes" id="UP001165064">
    <property type="component" value="Unassembled WGS sequence"/>
</dbReference>
<reference evidence="1" key="1">
    <citation type="submission" date="2023-04" db="EMBL/GenBank/DDBJ databases">
        <title>Ambrosiozyma monospora NBRC 10751.</title>
        <authorList>
            <person name="Ichikawa N."/>
            <person name="Sato H."/>
            <person name="Tonouchi N."/>
        </authorList>
    </citation>
    <scope>NUCLEOTIDE SEQUENCE</scope>
    <source>
        <strain evidence="1">NBRC 10751</strain>
    </source>
</reference>
<name>A0ACB5SRD5_AMBMO</name>
<evidence type="ECO:0000313" key="2">
    <source>
        <dbReference type="Proteomes" id="UP001165064"/>
    </source>
</evidence>
<proteinExistence type="predicted"/>
<sequence length="532" mass="58609">MANTNDLLETSIRPYKNKAEFDLNYPISYKPTIGIVDNSTNQSISLALPFIQQSASSNGSSGRYGAGGGVGGRNTFMSSRGARRMVKPMVSSASSGIGSSSGSSYKKNIYSDLEFREYFEWGNLQQLIYSLFQSFAKNYFKLLISQPFEVSRVLLQIGSFKKQPARIAGLTDKESAAALGYAEEDSDSDDDDDDSRYFARAGSPRPRRTSIEKTPKSVRSFQVSSAAKGKATTQLQPVTLNSLDLLSSLCAKEGATGALKAINTSFLVNTLQYTIESWISGFLAGLLGIPDPLFVDLIHSPNANLSLLLSVVSNVLTGLILSQVSLIKTKFMVTNVGRGIRSFREIVSRVPNSFMFVPSTDLIMPNVMSNLVKSLAEYYPDYLLTAVFQINKYNSPTIYNTLLLLFKVCGLFIKLPFETLYNRAQVHFLLNNRELPEAMRISNDDLSVKFGGYYGYFPTLYHIIGGTKPVNYGSDNSFGANIVLEDSDKNEINKGWQAAFRGWAPGLVKLTSKFTLKLISSSSNNGMTEEQF</sequence>
<accession>A0ACB5SRD5</accession>
<organism evidence="1 2">
    <name type="scientific">Ambrosiozyma monospora</name>
    <name type="common">Yeast</name>
    <name type="synonym">Endomycopsis monosporus</name>
    <dbReference type="NCBI Taxonomy" id="43982"/>
    <lineage>
        <taxon>Eukaryota</taxon>
        <taxon>Fungi</taxon>
        <taxon>Dikarya</taxon>
        <taxon>Ascomycota</taxon>
        <taxon>Saccharomycotina</taxon>
        <taxon>Pichiomycetes</taxon>
        <taxon>Pichiales</taxon>
        <taxon>Pichiaceae</taxon>
        <taxon>Ambrosiozyma</taxon>
    </lineage>
</organism>
<keyword evidence="2" id="KW-1185">Reference proteome</keyword>
<dbReference type="EMBL" id="BSXS01000071">
    <property type="protein sequence ID" value="GME70640.1"/>
    <property type="molecule type" value="Genomic_DNA"/>
</dbReference>
<comment type="caution">
    <text evidence="1">The sequence shown here is derived from an EMBL/GenBank/DDBJ whole genome shotgun (WGS) entry which is preliminary data.</text>
</comment>